<organism evidence="2 3">
    <name type="scientific">Kineothrix sedimenti</name>
    <dbReference type="NCBI Taxonomy" id="3123317"/>
    <lineage>
        <taxon>Bacteria</taxon>
        <taxon>Bacillati</taxon>
        <taxon>Bacillota</taxon>
        <taxon>Clostridia</taxon>
        <taxon>Lachnospirales</taxon>
        <taxon>Lachnospiraceae</taxon>
        <taxon>Kineothrix</taxon>
    </lineage>
</organism>
<dbReference type="InterPro" id="IPR014710">
    <property type="entry name" value="RmlC-like_jellyroll"/>
</dbReference>
<evidence type="ECO:0000259" key="1">
    <source>
        <dbReference type="Pfam" id="PF07883"/>
    </source>
</evidence>
<dbReference type="RefSeq" id="WP_342756715.1">
    <property type="nucleotide sequence ID" value="NZ_CP146256.1"/>
</dbReference>
<dbReference type="EMBL" id="CP146256">
    <property type="protein sequence ID" value="XAH73108.1"/>
    <property type="molecule type" value="Genomic_DNA"/>
</dbReference>
<name>A0ABZ3EUN5_9FIRM</name>
<reference evidence="2 3" key="1">
    <citation type="submission" date="2024-02" db="EMBL/GenBank/DDBJ databases">
        <title>Bacterial strain from lacustrine sediment.</title>
        <authorList>
            <person name="Petit C."/>
            <person name="Fadhlaoui K."/>
        </authorList>
    </citation>
    <scope>NUCLEOTIDE SEQUENCE [LARGE SCALE GENOMIC DNA]</scope>
    <source>
        <strain evidence="2 3">IPX-CK</strain>
    </source>
</reference>
<accession>A0ABZ3EUN5</accession>
<dbReference type="PANTHER" id="PTHR43346:SF1">
    <property type="entry name" value="QUERCETIN 2,3-DIOXYGENASE-RELATED"/>
    <property type="match status" value="1"/>
</dbReference>
<feature type="domain" description="Cupin type-2" evidence="1">
    <location>
        <begin position="50"/>
        <end position="125"/>
    </location>
</feature>
<dbReference type="SUPFAM" id="SSF51182">
    <property type="entry name" value="RmlC-like cupins"/>
    <property type="match status" value="1"/>
</dbReference>
<dbReference type="InterPro" id="IPR011051">
    <property type="entry name" value="RmlC_Cupin_sf"/>
</dbReference>
<dbReference type="InterPro" id="IPR013096">
    <property type="entry name" value="Cupin_2"/>
</dbReference>
<dbReference type="InterPro" id="IPR052538">
    <property type="entry name" value="Flavonoid_dioxygenase-like"/>
</dbReference>
<dbReference type="PANTHER" id="PTHR43346">
    <property type="entry name" value="LIGAND BINDING DOMAIN PROTEIN, PUTATIVE (AFU_ORTHOLOGUE AFUA_6G14370)-RELATED"/>
    <property type="match status" value="1"/>
</dbReference>
<dbReference type="CDD" id="cd02223">
    <property type="entry name" value="cupin_Bh2720-like"/>
    <property type="match status" value="1"/>
</dbReference>
<proteinExistence type="predicted"/>
<dbReference type="Proteomes" id="UP001451571">
    <property type="component" value="Chromosome"/>
</dbReference>
<gene>
    <name evidence="2" type="ORF">V6984_16590</name>
</gene>
<sequence>MDNNIGESTDSQSALGQVAIPYVTDLRQEIINNTLFYTTKWTSRNMQFALISVPPNSETGLDVHYYSDQFFYVERGDALVIIRSCYDCPNIQSQVHDGYGIIVPAGMWHNIINIGGSDLKMFSIFAPSLHSYNTVFRTTQEWFDYYEYD</sequence>
<evidence type="ECO:0000313" key="2">
    <source>
        <dbReference type="EMBL" id="XAH73108.1"/>
    </source>
</evidence>
<dbReference type="Pfam" id="PF07883">
    <property type="entry name" value="Cupin_2"/>
    <property type="match status" value="1"/>
</dbReference>
<keyword evidence="3" id="KW-1185">Reference proteome</keyword>
<dbReference type="Gene3D" id="2.60.120.10">
    <property type="entry name" value="Jelly Rolls"/>
    <property type="match status" value="1"/>
</dbReference>
<evidence type="ECO:0000313" key="3">
    <source>
        <dbReference type="Proteomes" id="UP001451571"/>
    </source>
</evidence>
<protein>
    <submittedName>
        <fullName evidence="2">Cupin domain-containing protein</fullName>
    </submittedName>
</protein>